<evidence type="ECO:0000313" key="2">
    <source>
        <dbReference type="EMBL" id="SIO10371.1"/>
    </source>
</evidence>
<dbReference type="STRING" id="364032.SAMN05443662_1471"/>
<dbReference type="Pfam" id="PF01706">
    <property type="entry name" value="FliG_C"/>
    <property type="match status" value="1"/>
</dbReference>
<dbReference type="RefSeq" id="WP_074201721.1">
    <property type="nucleotide sequence ID" value="NZ_FSRE01000003.1"/>
</dbReference>
<dbReference type="InterPro" id="IPR011002">
    <property type="entry name" value="FliG_a-hlx"/>
</dbReference>
<reference evidence="2 3" key="1">
    <citation type="submission" date="2016-11" db="EMBL/GenBank/DDBJ databases">
        <authorList>
            <person name="Jaros S."/>
            <person name="Januszkiewicz K."/>
            <person name="Wedrychowicz H."/>
        </authorList>
    </citation>
    <scope>NUCLEOTIDE SEQUENCE [LARGE SCALE GENOMIC DNA]</scope>
    <source>
        <strain evidence="2 3">DSM 17737</strain>
    </source>
</reference>
<dbReference type="InterPro" id="IPR023087">
    <property type="entry name" value="Flg_Motor_Flig_C"/>
</dbReference>
<sequence>MKVGIRKVHEDEWWVEAGCATVRLNYFEVELLNILLQEGVRLSEGGEYNLLAGFIKLAHKLDLLSDEDLQKVLRAVSDRDLVLMLRALNEGDFRARILRNVGPLLAKQLERDLHMDAPLDVEAAKAAIERIMRTAFEMEARGEIEFQTAVTEYI</sequence>
<proteinExistence type="predicted"/>
<evidence type="ECO:0000313" key="3">
    <source>
        <dbReference type="Proteomes" id="UP000198461"/>
    </source>
</evidence>
<keyword evidence="3" id="KW-1185">Reference proteome</keyword>
<feature type="domain" description="Flagellar motor switch protein FliG C-terminal" evidence="1">
    <location>
        <begin position="61"/>
        <end position="145"/>
    </location>
</feature>
<evidence type="ECO:0000259" key="1">
    <source>
        <dbReference type="Pfam" id="PF01706"/>
    </source>
</evidence>
<name>A0A1N6GS18_9GAMM</name>
<accession>A0A1N6GS18</accession>
<dbReference type="SUPFAM" id="SSF48029">
    <property type="entry name" value="FliG"/>
    <property type="match status" value="1"/>
</dbReference>
<dbReference type="AlphaFoldDB" id="A0A1N6GS18"/>
<dbReference type="EMBL" id="FSRE01000003">
    <property type="protein sequence ID" value="SIO10371.1"/>
    <property type="molecule type" value="Genomic_DNA"/>
</dbReference>
<protein>
    <submittedName>
        <fullName evidence="2">FliG C-terminal domain-containing protein</fullName>
    </submittedName>
</protein>
<gene>
    <name evidence="2" type="ORF">SAMN05443662_1471</name>
</gene>
<dbReference type="Gene3D" id="1.10.220.30">
    <property type="match status" value="1"/>
</dbReference>
<organism evidence="2 3">
    <name type="scientific">Sulfurivirga caldicuralii</name>
    <dbReference type="NCBI Taxonomy" id="364032"/>
    <lineage>
        <taxon>Bacteria</taxon>
        <taxon>Pseudomonadati</taxon>
        <taxon>Pseudomonadota</taxon>
        <taxon>Gammaproteobacteria</taxon>
        <taxon>Thiotrichales</taxon>
        <taxon>Piscirickettsiaceae</taxon>
        <taxon>Sulfurivirga</taxon>
    </lineage>
</organism>
<dbReference type="Proteomes" id="UP000198461">
    <property type="component" value="Unassembled WGS sequence"/>
</dbReference>
<dbReference type="OrthoDB" id="5612476at2"/>